<organism evidence="2 3">
    <name type="scientific">Candidatus Manganitrophus noduliformans</name>
    <dbReference type="NCBI Taxonomy" id="2606439"/>
    <lineage>
        <taxon>Bacteria</taxon>
        <taxon>Pseudomonadati</taxon>
        <taxon>Nitrospirota</taxon>
        <taxon>Nitrospiria</taxon>
        <taxon>Candidatus Troglogloeales</taxon>
        <taxon>Candidatus Manganitrophaceae</taxon>
        <taxon>Candidatus Manganitrophus</taxon>
    </lineage>
</organism>
<dbReference type="AlphaFoldDB" id="A0A7X6I9D1"/>
<sequence>MNRKCRRDRFQHLLDFIRWPILFLSLFIVVGCASSAEKKRQASQPLPSELAKMRAALEKYKDPIAAVREGYLSMVGCIEYPSGGVGIRFLNTSLMSTVANPDYPPILIYEPKGGQLRLAAAEWLIPVAMGVNEPPTLFEQPLDGPMEGLHPLMPKEMVHYNLRMWLFKRNPAGLYSPTHPDVECPRTLTYRFEEKPPRLVKEEPPSPEPPPS</sequence>
<name>A0A7X6I9D1_9BACT</name>
<comment type="caution">
    <text evidence="2">The sequence shown here is derived from an EMBL/GenBank/DDBJ whole genome shotgun (WGS) entry which is preliminary data.</text>
</comment>
<dbReference type="PROSITE" id="PS51257">
    <property type="entry name" value="PROKAR_LIPOPROTEIN"/>
    <property type="match status" value="1"/>
</dbReference>
<protein>
    <submittedName>
        <fullName evidence="2">Uncharacterized protein</fullName>
    </submittedName>
</protein>
<feature type="region of interest" description="Disordered" evidence="1">
    <location>
        <begin position="193"/>
        <end position="212"/>
    </location>
</feature>
<evidence type="ECO:0000313" key="3">
    <source>
        <dbReference type="Proteomes" id="UP000534783"/>
    </source>
</evidence>
<accession>A0A7X6I9D1</accession>
<evidence type="ECO:0000313" key="2">
    <source>
        <dbReference type="EMBL" id="NKE69276.1"/>
    </source>
</evidence>
<dbReference type="Proteomes" id="UP000534783">
    <property type="component" value="Unassembled WGS sequence"/>
</dbReference>
<keyword evidence="3" id="KW-1185">Reference proteome</keyword>
<dbReference type="RefSeq" id="WP_168057590.1">
    <property type="nucleotide sequence ID" value="NZ_VTOW01000001.1"/>
</dbReference>
<dbReference type="EMBL" id="VTOW01000001">
    <property type="protein sequence ID" value="NKE69276.1"/>
    <property type="molecule type" value="Genomic_DNA"/>
</dbReference>
<proteinExistence type="predicted"/>
<gene>
    <name evidence="2" type="ORF">MNODULE_00720</name>
</gene>
<feature type="compositionally biased region" description="Basic and acidic residues" evidence="1">
    <location>
        <begin position="193"/>
        <end position="204"/>
    </location>
</feature>
<reference evidence="2 3" key="1">
    <citation type="journal article" date="2020" name="Nature">
        <title>Bacterial chemolithoautotrophy via manganese oxidation.</title>
        <authorList>
            <person name="Yu H."/>
            <person name="Leadbetter J.R."/>
        </authorList>
    </citation>
    <scope>NUCLEOTIDE SEQUENCE [LARGE SCALE GENOMIC DNA]</scope>
    <source>
        <strain evidence="2 3">Mn-1</strain>
    </source>
</reference>
<evidence type="ECO:0000256" key="1">
    <source>
        <dbReference type="SAM" id="MobiDB-lite"/>
    </source>
</evidence>